<evidence type="ECO:0000256" key="4">
    <source>
        <dbReference type="ARBA" id="ARBA00022448"/>
    </source>
</evidence>
<keyword evidence="5 13" id="KW-0812">Transmembrane</keyword>
<dbReference type="STRING" id="131310.A0A0N4Z3J4"/>
<organism evidence="14 15">
    <name type="scientific">Parastrongyloides trichosuri</name>
    <name type="common">Possum-specific nematode worm</name>
    <dbReference type="NCBI Taxonomy" id="131310"/>
    <lineage>
        <taxon>Eukaryota</taxon>
        <taxon>Metazoa</taxon>
        <taxon>Ecdysozoa</taxon>
        <taxon>Nematoda</taxon>
        <taxon>Chromadorea</taxon>
        <taxon>Rhabditida</taxon>
        <taxon>Tylenchina</taxon>
        <taxon>Panagrolaimomorpha</taxon>
        <taxon>Strongyloidoidea</taxon>
        <taxon>Strongyloididae</taxon>
        <taxon>Parastrongyloides</taxon>
    </lineage>
</organism>
<dbReference type="GO" id="GO:0006999">
    <property type="term" value="P:nuclear pore organization"/>
    <property type="evidence" value="ECO:0007669"/>
    <property type="project" value="TreeGrafter"/>
</dbReference>
<keyword evidence="8 13" id="KW-1133">Transmembrane helix</keyword>
<evidence type="ECO:0000256" key="6">
    <source>
        <dbReference type="ARBA" id="ARBA00022816"/>
    </source>
</evidence>
<dbReference type="GO" id="GO:0070762">
    <property type="term" value="C:nuclear pore transmembrane ring"/>
    <property type="evidence" value="ECO:0007669"/>
    <property type="project" value="TreeGrafter"/>
</dbReference>
<dbReference type="PANTHER" id="PTHR13269">
    <property type="entry name" value="NUCLEOPORIN NDC1"/>
    <property type="match status" value="1"/>
</dbReference>
<feature type="transmembrane region" description="Helical" evidence="13">
    <location>
        <begin position="212"/>
        <end position="229"/>
    </location>
</feature>
<keyword evidence="10" id="KW-0906">Nuclear pore complex</keyword>
<reference evidence="15" key="1">
    <citation type="submission" date="2017-02" db="UniProtKB">
        <authorList>
            <consortium name="WormBaseParasite"/>
        </authorList>
    </citation>
    <scope>IDENTIFICATION</scope>
</reference>
<keyword evidence="4" id="KW-0813">Transport</keyword>
<dbReference type="GO" id="GO:0051028">
    <property type="term" value="P:mRNA transport"/>
    <property type="evidence" value="ECO:0007669"/>
    <property type="project" value="UniProtKB-KW"/>
</dbReference>
<dbReference type="PANTHER" id="PTHR13269:SF6">
    <property type="entry name" value="NUCLEOPORIN NDC1"/>
    <property type="match status" value="1"/>
</dbReference>
<evidence type="ECO:0000256" key="1">
    <source>
        <dbReference type="ARBA" id="ARBA00004232"/>
    </source>
</evidence>
<dbReference type="InterPro" id="IPR019049">
    <property type="entry name" value="Nucleoporin_prot_Ndc1/Nup"/>
</dbReference>
<evidence type="ECO:0000256" key="10">
    <source>
        <dbReference type="ARBA" id="ARBA00023132"/>
    </source>
</evidence>
<feature type="transmembrane region" description="Helical" evidence="13">
    <location>
        <begin position="137"/>
        <end position="158"/>
    </location>
</feature>
<evidence type="ECO:0000256" key="3">
    <source>
        <dbReference type="ARBA" id="ARBA00005760"/>
    </source>
</evidence>
<evidence type="ECO:0000313" key="15">
    <source>
        <dbReference type="WBParaSite" id="PTRK_0000149000.1"/>
    </source>
</evidence>
<feature type="transmembrane region" description="Helical" evidence="13">
    <location>
        <begin position="98"/>
        <end position="125"/>
    </location>
</feature>
<dbReference type="WBParaSite" id="PTRK_0000149000.1">
    <property type="protein sequence ID" value="PTRK_0000149000.1"/>
    <property type="gene ID" value="PTRK_0000149000"/>
</dbReference>
<keyword evidence="11 13" id="KW-0472">Membrane</keyword>
<comment type="subcellular location">
    <subcellularLocation>
        <location evidence="1">Nucleus membrane</location>
        <topology evidence="1">Multi-pass membrane protein</topology>
    </subcellularLocation>
    <subcellularLocation>
        <location evidence="2">Nucleus</location>
        <location evidence="2">Nuclear pore complex</location>
    </subcellularLocation>
</comment>
<feature type="transmembrane region" description="Helical" evidence="13">
    <location>
        <begin position="241"/>
        <end position="268"/>
    </location>
</feature>
<accession>A0A0N4Z3J4</accession>
<dbReference type="Proteomes" id="UP000038045">
    <property type="component" value="Unplaced"/>
</dbReference>
<dbReference type="GO" id="GO:0031965">
    <property type="term" value="C:nuclear membrane"/>
    <property type="evidence" value="ECO:0007669"/>
    <property type="project" value="UniProtKB-SubCell"/>
</dbReference>
<comment type="similarity">
    <text evidence="3">Belongs to the NDC1 family.</text>
</comment>
<evidence type="ECO:0000256" key="8">
    <source>
        <dbReference type="ARBA" id="ARBA00022989"/>
    </source>
</evidence>
<sequence length="579" mass="67151">MFKQNQQFLESSFNFREDSPRRPIFNHKVVTSTNDDIRSKVEEWFNALLLKRKLVASIGIACLASIALFIQTVITEFNILSPLTSIEQIFYNFTTFSFWFILFIQSVITFGLVFTLSHLIMSVVAPKTLSWNDGINLIFCASLIVAEALIVFLIFFNSQPYDDNGTISEDEDLAAGRFFYNIFALIFVCTNFMFTTNFQYIFRDNNAPFQNVILSMIIPSIDSIYSYNYKTAIVGFKRASVLWILFQLITNFWGLKYVLTTGLALYIAMTVYRIHITYNLAVKVINVIVMEPYHFEMPSCYNITEPTEKQARHIVNVFNCSNIMMKSFALYDVRYISDRDYKRRCEVFQLSIPGNYPRNWNSVKAMCLEIISSVNKSFIAGNDLIHTIKMGNVAHLYGDPSSRFRKTMDMRDPRRIATATGLSRRINTKSRGELFNEYDQLQDQSLKPEIVDYFGFIEKIKNFFVPLKTILYPIDGILSVYAIETISNMVAASVEEDEFGSVQSDVEQIVRELLKIYVNIQNYSRDKIILMHKYDVEDDEIINNIQSSIKKAVVRILSHFKNHIDNFNSDEQEIIQQLY</sequence>
<evidence type="ECO:0000256" key="5">
    <source>
        <dbReference type="ARBA" id="ARBA00022692"/>
    </source>
</evidence>
<evidence type="ECO:0000313" key="14">
    <source>
        <dbReference type="Proteomes" id="UP000038045"/>
    </source>
</evidence>
<feature type="transmembrane region" description="Helical" evidence="13">
    <location>
        <begin position="178"/>
        <end position="200"/>
    </location>
</feature>
<dbReference type="AlphaFoldDB" id="A0A0N4Z3J4"/>
<keyword evidence="12" id="KW-0539">Nucleus</keyword>
<evidence type="ECO:0000256" key="13">
    <source>
        <dbReference type="SAM" id="Phobius"/>
    </source>
</evidence>
<evidence type="ECO:0000256" key="12">
    <source>
        <dbReference type="ARBA" id="ARBA00023242"/>
    </source>
</evidence>
<feature type="transmembrane region" description="Helical" evidence="13">
    <location>
        <begin position="54"/>
        <end position="74"/>
    </location>
</feature>
<keyword evidence="9" id="KW-0811">Translocation</keyword>
<keyword evidence="7" id="KW-0653">Protein transport</keyword>
<dbReference type="Pfam" id="PF09531">
    <property type="entry name" value="Ndc1_Nup"/>
    <property type="match status" value="1"/>
</dbReference>
<proteinExistence type="inferred from homology"/>
<keyword evidence="6" id="KW-0509">mRNA transport</keyword>
<keyword evidence="14" id="KW-1185">Reference proteome</keyword>
<name>A0A0N4Z3J4_PARTI</name>
<dbReference type="GO" id="GO:0015031">
    <property type="term" value="P:protein transport"/>
    <property type="evidence" value="ECO:0007669"/>
    <property type="project" value="UniProtKB-KW"/>
</dbReference>
<dbReference type="GO" id="GO:0030674">
    <property type="term" value="F:protein-macromolecule adaptor activity"/>
    <property type="evidence" value="ECO:0007669"/>
    <property type="project" value="TreeGrafter"/>
</dbReference>
<protein>
    <submittedName>
        <fullName evidence="15">Nucleoporin NDC1</fullName>
    </submittedName>
</protein>
<evidence type="ECO:0000256" key="11">
    <source>
        <dbReference type="ARBA" id="ARBA00023136"/>
    </source>
</evidence>
<evidence type="ECO:0000256" key="2">
    <source>
        <dbReference type="ARBA" id="ARBA00004567"/>
    </source>
</evidence>
<evidence type="ECO:0000256" key="7">
    <source>
        <dbReference type="ARBA" id="ARBA00022927"/>
    </source>
</evidence>
<evidence type="ECO:0000256" key="9">
    <source>
        <dbReference type="ARBA" id="ARBA00023010"/>
    </source>
</evidence>